<evidence type="ECO:0000313" key="2">
    <source>
        <dbReference type="EMBL" id="KAG5179657.1"/>
    </source>
</evidence>
<evidence type="ECO:0000313" key="3">
    <source>
        <dbReference type="Proteomes" id="UP000664859"/>
    </source>
</evidence>
<name>A0A835YQF7_9STRA</name>
<sequence length="230" mass="24372">MWKDEGSKRRANSAAAAGAADGGLGARRGAGGVLATPRQQVQYVFQHRESRAVAVVNSTGDMASAKALHTLRMASAAWRELRQVPLEQALEEASACAGDAASRLRSPLAPQQQGLQAKPLPSQRAAWAIGGHLLGFAGVSGSNGSREEDDAEPEVLGPTCRICGQVVSNTALLEEHMTLCKLRAAAKQKSATYNSELQRGSALLRTEIEVGGVMVGARVRVRARLRLRKL</sequence>
<dbReference type="AlphaFoldDB" id="A0A835YQF7"/>
<evidence type="ECO:0000256" key="1">
    <source>
        <dbReference type="SAM" id="MobiDB-lite"/>
    </source>
</evidence>
<dbReference type="EMBL" id="JAFCMP010000446">
    <property type="protein sequence ID" value="KAG5179657.1"/>
    <property type="molecule type" value="Genomic_DNA"/>
</dbReference>
<comment type="caution">
    <text evidence="2">The sequence shown here is derived from an EMBL/GenBank/DDBJ whole genome shotgun (WGS) entry which is preliminary data.</text>
</comment>
<organism evidence="2 3">
    <name type="scientific">Tribonema minus</name>
    <dbReference type="NCBI Taxonomy" id="303371"/>
    <lineage>
        <taxon>Eukaryota</taxon>
        <taxon>Sar</taxon>
        <taxon>Stramenopiles</taxon>
        <taxon>Ochrophyta</taxon>
        <taxon>PX clade</taxon>
        <taxon>Xanthophyceae</taxon>
        <taxon>Tribonematales</taxon>
        <taxon>Tribonemataceae</taxon>
        <taxon>Tribonema</taxon>
    </lineage>
</organism>
<proteinExistence type="predicted"/>
<keyword evidence="3" id="KW-1185">Reference proteome</keyword>
<gene>
    <name evidence="2" type="ORF">JKP88DRAFT_167425</name>
</gene>
<protein>
    <submittedName>
        <fullName evidence="2">Uncharacterized protein</fullName>
    </submittedName>
</protein>
<feature type="region of interest" description="Disordered" evidence="1">
    <location>
        <begin position="1"/>
        <end position="22"/>
    </location>
</feature>
<accession>A0A835YQF7</accession>
<dbReference type="Proteomes" id="UP000664859">
    <property type="component" value="Unassembled WGS sequence"/>
</dbReference>
<reference evidence="2" key="1">
    <citation type="submission" date="2021-02" db="EMBL/GenBank/DDBJ databases">
        <title>First Annotated Genome of the Yellow-green Alga Tribonema minus.</title>
        <authorList>
            <person name="Mahan K.M."/>
        </authorList>
    </citation>
    <scope>NUCLEOTIDE SEQUENCE</scope>
    <source>
        <strain evidence="2">UTEX B ZZ1240</strain>
    </source>
</reference>